<keyword evidence="3" id="KW-0560">Oxidoreductase</keyword>
<dbReference type="SUPFAM" id="SSF51905">
    <property type="entry name" value="FAD/NAD(P)-binding domain"/>
    <property type="match status" value="1"/>
</dbReference>
<keyword evidence="5" id="KW-0411">Iron-sulfur</keyword>
<evidence type="ECO:0008006" key="9">
    <source>
        <dbReference type="Google" id="ProtNLM"/>
    </source>
</evidence>
<dbReference type="Pfam" id="PF12831">
    <property type="entry name" value="FAD_oxidored"/>
    <property type="match status" value="1"/>
</dbReference>
<dbReference type="InterPro" id="IPR036188">
    <property type="entry name" value="FAD/NAD-bd_sf"/>
</dbReference>
<evidence type="ECO:0000256" key="1">
    <source>
        <dbReference type="ARBA" id="ARBA00022485"/>
    </source>
</evidence>
<evidence type="ECO:0000313" key="7">
    <source>
        <dbReference type="EMBL" id="EHI60847.1"/>
    </source>
</evidence>
<dbReference type="PANTHER" id="PTHR43498:SF1">
    <property type="entry name" value="COB--COM HETERODISULFIDE REDUCTASE IRON-SULFUR SUBUNIT A"/>
    <property type="match status" value="1"/>
</dbReference>
<reference evidence="7 8" key="1">
    <citation type="submission" date="2011-08" db="EMBL/GenBank/DDBJ databases">
        <title>The Genome Sequence of Clostridium hathewayi WAL-18680.</title>
        <authorList>
            <consortium name="The Broad Institute Genome Sequencing Platform"/>
            <person name="Earl A."/>
            <person name="Ward D."/>
            <person name="Feldgarden M."/>
            <person name="Gevers D."/>
            <person name="Finegold S.M."/>
            <person name="Summanen P.H."/>
            <person name="Molitoris D.R."/>
            <person name="Song M."/>
            <person name="Daigneault M."/>
            <person name="Allen-Vercoe E."/>
            <person name="Young S.K."/>
            <person name="Zeng Q."/>
            <person name="Gargeya S."/>
            <person name="Fitzgerald M."/>
            <person name="Haas B."/>
            <person name="Abouelleil A."/>
            <person name="Alvarado L."/>
            <person name="Arachchi H.M."/>
            <person name="Berlin A."/>
            <person name="Brown A."/>
            <person name="Chapman S.B."/>
            <person name="Chen Z."/>
            <person name="Dunbar C."/>
            <person name="Freedman E."/>
            <person name="Gearin G."/>
            <person name="Gellesch M."/>
            <person name="Goldberg J."/>
            <person name="Griggs A."/>
            <person name="Gujja S."/>
            <person name="Heiman D."/>
            <person name="Howarth C."/>
            <person name="Larson L."/>
            <person name="Lui A."/>
            <person name="MacDonald P.J.P."/>
            <person name="Montmayeur A."/>
            <person name="Murphy C."/>
            <person name="Neiman D."/>
            <person name="Pearson M."/>
            <person name="Priest M."/>
            <person name="Roberts A."/>
            <person name="Saif S."/>
            <person name="Shea T."/>
            <person name="Shenoy N."/>
            <person name="Sisk P."/>
            <person name="Stolte C."/>
            <person name="Sykes S."/>
            <person name="Wortman J."/>
            <person name="Nusbaum C."/>
            <person name="Birren B."/>
        </authorList>
    </citation>
    <scope>NUCLEOTIDE SEQUENCE [LARGE SCALE GENOMIC DNA]</scope>
    <source>
        <strain evidence="7 8">WAL-18680</strain>
    </source>
</reference>
<evidence type="ECO:0000256" key="5">
    <source>
        <dbReference type="ARBA" id="ARBA00023014"/>
    </source>
</evidence>
<keyword evidence="8" id="KW-1185">Reference proteome</keyword>
<keyword evidence="1" id="KW-0004">4Fe-4S</keyword>
<proteinExistence type="predicted"/>
<protein>
    <recommendedName>
        <fullName evidence="9">FAD-dependent oxidoreductase 2 FAD binding domain-containing protein</fullName>
    </recommendedName>
</protein>
<feature type="compositionally biased region" description="Basic and acidic residues" evidence="6">
    <location>
        <begin position="1"/>
        <end position="21"/>
    </location>
</feature>
<dbReference type="EMBL" id="ADLN01000011">
    <property type="protein sequence ID" value="EHI60847.1"/>
    <property type="molecule type" value="Genomic_DNA"/>
</dbReference>
<dbReference type="GO" id="GO:0046872">
    <property type="term" value="F:metal ion binding"/>
    <property type="evidence" value="ECO:0007669"/>
    <property type="project" value="UniProtKB-KW"/>
</dbReference>
<evidence type="ECO:0000256" key="2">
    <source>
        <dbReference type="ARBA" id="ARBA00022723"/>
    </source>
</evidence>
<keyword evidence="2" id="KW-0479">Metal-binding</keyword>
<dbReference type="Gene3D" id="3.50.50.60">
    <property type="entry name" value="FAD/NAD(P)-binding domain"/>
    <property type="match status" value="1"/>
</dbReference>
<evidence type="ECO:0000256" key="6">
    <source>
        <dbReference type="SAM" id="MobiDB-lite"/>
    </source>
</evidence>
<organism evidence="7 8">
    <name type="scientific">Hungatella hathewayi WAL-18680</name>
    <dbReference type="NCBI Taxonomy" id="742737"/>
    <lineage>
        <taxon>Bacteria</taxon>
        <taxon>Bacillati</taxon>
        <taxon>Bacillota</taxon>
        <taxon>Clostridia</taxon>
        <taxon>Lachnospirales</taxon>
        <taxon>Lachnospiraceae</taxon>
        <taxon>Hungatella</taxon>
    </lineage>
</organism>
<accession>G5ICJ7</accession>
<gene>
    <name evidence="7" type="ORF">HMPREF9473_01224</name>
</gene>
<evidence type="ECO:0000313" key="8">
    <source>
        <dbReference type="Proteomes" id="UP000005384"/>
    </source>
</evidence>
<dbReference type="PATRIC" id="fig|742737.3.peg.1232"/>
<feature type="region of interest" description="Disordered" evidence="6">
    <location>
        <begin position="1"/>
        <end position="22"/>
    </location>
</feature>
<dbReference type="Proteomes" id="UP000005384">
    <property type="component" value="Unassembled WGS sequence"/>
</dbReference>
<dbReference type="PANTHER" id="PTHR43498">
    <property type="entry name" value="FERREDOXIN:COB-COM HETERODISULFIDE REDUCTASE SUBUNIT A"/>
    <property type="match status" value="1"/>
</dbReference>
<dbReference type="HOGENOM" id="CLU_045820_0_0_9"/>
<comment type="caution">
    <text evidence="7">The sequence shown here is derived from an EMBL/GenBank/DDBJ whole genome shotgun (WGS) entry which is preliminary data.</text>
</comment>
<dbReference type="GO" id="GO:0016491">
    <property type="term" value="F:oxidoreductase activity"/>
    <property type="evidence" value="ECO:0007669"/>
    <property type="project" value="UniProtKB-KW"/>
</dbReference>
<sequence length="477" mass="51828">MDSQVMEKRKMDREAMEESRKAPGVIHVPAAEIPVARTVDVLVLGSGPAGVSAAITAGREGAKTLLVESCGNVGGIATEGLMSHWTGNTEGGIYEEILERSGEGSRAVRDERNEFNGDSRQVINPEHLKTVLLDMLVEAGVDLMLYTMASEPVMDGDTIKGVIVQNKNGREAILARIVIDATGDGDIAARAGAPFFVGRESDGKMQPATLMFKVAGVDVERGVFPGGFEDHAMIPASEIPLLQDSEEARQGELFDIQKLGEQALPKPAGHVLLYKTTLPGVVTCNMTNCIGIDGTKAEDLTKATYLCRKQMDVIVGFLRDYVPGFEHCYIISSGSLIGVRETRHFKGEQTITEQDILEARVFEDWVVARAQFNFDVHNMSGNGLDETGSQKNFHQKKGYTIPYGCFVPLKVENLYLAGRNISGTHMAHSNYRVMPICANMGQAVGVAAAMCVKDDVTPRALDAKKVQRRMRELGVEP</sequence>
<evidence type="ECO:0000256" key="4">
    <source>
        <dbReference type="ARBA" id="ARBA00023004"/>
    </source>
</evidence>
<dbReference type="GO" id="GO:0051539">
    <property type="term" value="F:4 iron, 4 sulfur cluster binding"/>
    <property type="evidence" value="ECO:0007669"/>
    <property type="project" value="UniProtKB-KW"/>
</dbReference>
<evidence type="ECO:0000256" key="3">
    <source>
        <dbReference type="ARBA" id="ARBA00023002"/>
    </source>
</evidence>
<dbReference type="AlphaFoldDB" id="G5ICJ7"/>
<name>G5ICJ7_9FIRM</name>
<dbReference type="InterPro" id="IPR039650">
    <property type="entry name" value="HdrA-like"/>
</dbReference>
<dbReference type="RefSeq" id="WP_006779209.1">
    <property type="nucleotide sequence ID" value="NZ_CP040506.1"/>
</dbReference>
<keyword evidence="4" id="KW-0408">Iron</keyword>